<organism evidence="3 4">
    <name type="scientific">Haliea salexigens</name>
    <dbReference type="NCBI Taxonomy" id="287487"/>
    <lineage>
        <taxon>Bacteria</taxon>
        <taxon>Pseudomonadati</taxon>
        <taxon>Pseudomonadota</taxon>
        <taxon>Gammaproteobacteria</taxon>
        <taxon>Cellvibrionales</taxon>
        <taxon>Halieaceae</taxon>
        <taxon>Haliea</taxon>
    </lineage>
</organism>
<feature type="domain" description="HTH-type transcriptional regulator AraC-type N-terminal" evidence="2">
    <location>
        <begin position="36"/>
        <end position="206"/>
    </location>
</feature>
<dbReference type="Proteomes" id="UP000259273">
    <property type="component" value="Unassembled WGS sequence"/>
</dbReference>
<dbReference type="EMBL" id="DMND01000194">
    <property type="protein sequence ID" value="HAN28919.1"/>
    <property type="molecule type" value="Genomic_DNA"/>
</dbReference>
<dbReference type="Pfam" id="PF12625">
    <property type="entry name" value="Arabinose_bd"/>
    <property type="match status" value="1"/>
</dbReference>
<comment type="caution">
    <text evidence="3">The sequence shown here is derived from an EMBL/GenBank/DDBJ whole genome shotgun (WGS) entry which is preliminary data.</text>
</comment>
<dbReference type="GO" id="GO:0005829">
    <property type="term" value="C:cytosol"/>
    <property type="evidence" value="ECO:0007669"/>
    <property type="project" value="TreeGrafter"/>
</dbReference>
<gene>
    <name evidence="3" type="ORF">DCP75_14585</name>
</gene>
<sequence>MYATDHHINGIRIVRELLPTLGLTAADSLWQEFPLDLVRENAAFNMHLQLKFYRRLIQVMDDPLLGLKVSALFPPQAYGMFGYAMMAAPDIRTSLRIADRFDRLTYTLQTLHFIEKDGIGILQFTATGLNLDPVLKAFFADRDLASSTLGARSIALEQSPAILKVTLEHGDNGHAGAYEAFFSCPVEFNAASNSVAFSAQQLDRPNPYRNAAAFEVCVRECERQLAELANSRDIVARVGANCSSARGTCRISNQSPGR</sequence>
<dbReference type="PANTHER" id="PTHR47894">
    <property type="entry name" value="HTH-TYPE TRANSCRIPTIONAL REGULATOR GADX"/>
    <property type="match status" value="1"/>
</dbReference>
<keyword evidence="1" id="KW-0238">DNA-binding</keyword>
<dbReference type="PANTHER" id="PTHR47894:SF1">
    <property type="entry name" value="HTH-TYPE TRANSCRIPTIONAL REGULATOR VQSM"/>
    <property type="match status" value="1"/>
</dbReference>
<evidence type="ECO:0000256" key="1">
    <source>
        <dbReference type="ARBA" id="ARBA00023125"/>
    </source>
</evidence>
<proteinExistence type="predicted"/>
<evidence type="ECO:0000259" key="2">
    <source>
        <dbReference type="Pfam" id="PF12625"/>
    </source>
</evidence>
<dbReference type="GO" id="GO:0000976">
    <property type="term" value="F:transcription cis-regulatory region binding"/>
    <property type="evidence" value="ECO:0007669"/>
    <property type="project" value="TreeGrafter"/>
</dbReference>
<dbReference type="InterPro" id="IPR032687">
    <property type="entry name" value="AraC-type_N"/>
</dbReference>
<evidence type="ECO:0000313" key="4">
    <source>
        <dbReference type="Proteomes" id="UP000259273"/>
    </source>
</evidence>
<dbReference type="AlphaFoldDB" id="A0A3C1KQC4"/>
<dbReference type="STRING" id="1121937.GCA_000423125_00379"/>
<accession>A0A3C1KQC4</accession>
<dbReference type="GO" id="GO:0003700">
    <property type="term" value="F:DNA-binding transcription factor activity"/>
    <property type="evidence" value="ECO:0007669"/>
    <property type="project" value="TreeGrafter"/>
</dbReference>
<evidence type="ECO:0000313" key="3">
    <source>
        <dbReference type="EMBL" id="HAN28919.1"/>
    </source>
</evidence>
<reference evidence="3 4" key="1">
    <citation type="journal article" date="2018" name="Nat. Biotechnol.">
        <title>A standardized bacterial taxonomy based on genome phylogeny substantially revises the tree of life.</title>
        <authorList>
            <person name="Parks D.H."/>
            <person name="Chuvochina M."/>
            <person name="Waite D.W."/>
            <person name="Rinke C."/>
            <person name="Skarshewski A."/>
            <person name="Chaumeil P.A."/>
            <person name="Hugenholtz P."/>
        </authorList>
    </citation>
    <scope>NUCLEOTIDE SEQUENCE [LARGE SCALE GENOMIC DNA]</scope>
    <source>
        <strain evidence="3">UBA9158</strain>
    </source>
</reference>
<protein>
    <recommendedName>
        <fullName evidence="2">HTH-type transcriptional regulator AraC-type N-terminal domain-containing protein</fullName>
    </recommendedName>
</protein>
<name>A0A3C1KQC4_9GAMM</name>